<evidence type="ECO:0000256" key="1">
    <source>
        <dbReference type="ARBA" id="ARBA00004123"/>
    </source>
</evidence>
<dbReference type="Proteomes" id="UP001166674">
    <property type="component" value="Unassembled WGS sequence"/>
</dbReference>
<dbReference type="PANTHER" id="PTHR24381:SF447">
    <property type="entry name" value="ZINC FINGER PROTEIN OZF-LIKE"/>
    <property type="match status" value="1"/>
</dbReference>
<dbReference type="EMBL" id="JAATJV010276368">
    <property type="protein sequence ID" value="MBZ3876510.1"/>
    <property type="molecule type" value="Genomic_DNA"/>
</dbReference>
<comment type="subcellular location">
    <subcellularLocation>
        <location evidence="1">Nucleus</location>
    </subcellularLocation>
</comment>
<keyword evidence="15" id="KW-1185">Reference proteome</keyword>
<keyword evidence="6" id="KW-0805">Transcription regulation</keyword>
<organism evidence="14 15">
    <name type="scientific">Sciurus carolinensis</name>
    <name type="common">Eastern gray squirrel</name>
    <dbReference type="NCBI Taxonomy" id="30640"/>
    <lineage>
        <taxon>Eukaryota</taxon>
        <taxon>Metazoa</taxon>
        <taxon>Chordata</taxon>
        <taxon>Craniata</taxon>
        <taxon>Vertebrata</taxon>
        <taxon>Euteleostomi</taxon>
        <taxon>Mammalia</taxon>
        <taxon>Eutheria</taxon>
        <taxon>Euarchontoglires</taxon>
        <taxon>Glires</taxon>
        <taxon>Rodentia</taxon>
        <taxon>Sciuromorpha</taxon>
        <taxon>Sciuridae</taxon>
        <taxon>Sciurinae</taxon>
        <taxon>Sciurini</taxon>
        <taxon>Sciurus</taxon>
    </lineage>
</organism>
<dbReference type="Pfam" id="PF01352">
    <property type="entry name" value="KRAB"/>
    <property type="match status" value="1"/>
</dbReference>
<gene>
    <name evidence="14" type="ORF">SUZIE_138300</name>
</gene>
<dbReference type="GO" id="GO:0005634">
    <property type="term" value="C:nucleus"/>
    <property type="evidence" value="ECO:0007669"/>
    <property type="project" value="UniProtKB-SubCell"/>
</dbReference>
<dbReference type="PROSITE" id="PS50805">
    <property type="entry name" value="KRAB"/>
    <property type="match status" value="1"/>
</dbReference>
<dbReference type="AlphaFoldDB" id="A0AA41SXB5"/>
<dbReference type="PROSITE" id="PS00028">
    <property type="entry name" value="ZINC_FINGER_C2H2_1"/>
    <property type="match status" value="6"/>
</dbReference>
<feature type="domain" description="C2H2-type" evidence="12">
    <location>
        <begin position="285"/>
        <end position="312"/>
    </location>
</feature>
<evidence type="ECO:0000256" key="5">
    <source>
        <dbReference type="ARBA" id="ARBA00022833"/>
    </source>
</evidence>
<dbReference type="InterPro" id="IPR013087">
    <property type="entry name" value="Znf_C2H2_type"/>
</dbReference>
<dbReference type="PROSITE" id="PS50157">
    <property type="entry name" value="ZINC_FINGER_C2H2_2"/>
    <property type="match status" value="7"/>
</dbReference>
<keyword evidence="9" id="KW-0539">Nucleus</keyword>
<dbReference type="InterPro" id="IPR036236">
    <property type="entry name" value="Znf_C2H2_sf"/>
</dbReference>
<accession>A0AA41SXB5</accession>
<evidence type="ECO:0000313" key="14">
    <source>
        <dbReference type="EMBL" id="MBZ3876510.1"/>
    </source>
</evidence>
<keyword evidence="2" id="KW-0479">Metal-binding</keyword>
<comment type="caution">
    <text evidence="14">The sequence shown here is derived from an EMBL/GenBank/DDBJ whole genome shotgun (WGS) entry which is preliminary data.</text>
</comment>
<evidence type="ECO:0000256" key="4">
    <source>
        <dbReference type="ARBA" id="ARBA00022771"/>
    </source>
</evidence>
<dbReference type="PANTHER" id="PTHR24381">
    <property type="entry name" value="ZINC FINGER PROTEIN"/>
    <property type="match status" value="1"/>
</dbReference>
<dbReference type="SUPFAM" id="SSF109640">
    <property type="entry name" value="KRAB domain (Kruppel-associated box)"/>
    <property type="match status" value="1"/>
</dbReference>
<feature type="domain" description="C2H2-type" evidence="12">
    <location>
        <begin position="416"/>
        <end position="443"/>
    </location>
</feature>
<protein>
    <submittedName>
        <fullName evidence="14">Zinc finger protein 57-like protein</fullName>
    </submittedName>
</protein>
<name>A0AA41SXB5_SCICA</name>
<feature type="domain" description="KRAB" evidence="13">
    <location>
        <begin position="102"/>
        <end position="174"/>
    </location>
</feature>
<dbReference type="SMART" id="SM00349">
    <property type="entry name" value="KRAB"/>
    <property type="match status" value="1"/>
</dbReference>
<evidence type="ECO:0000259" key="13">
    <source>
        <dbReference type="PROSITE" id="PS50805"/>
    </source>
</evidence>
<evidence type="ECO:0000313" key="15">
    <source>
        <dbReference type="Proteomes" id="UP001166674"/>
    </source>
</evidence>
<evidence type="ECO:0000256" key="7">
    <source>
        <dbReference type="ARBA" id="ARBA00023125"/>
    </source>
</evidence>
<dbReference type="CDD" id="cd07765">
    <property type="entry name" value="KRAB_A-box"/>
    <property type="match status" value="1"/>
</dbReference>
<feature type="domain" description="C2H2-type" evidence="12">
    <location>
        <begin position="229"/>
        <end position="256"/>
    </location>
</feature>
<dbReference type="Pfam" id="PF00096">
    <property type="entry name" value="zf-C2H2"/>
    <property type="match status" value="5"/>
</dbReference>
<keyword evidence="3" id="KW-0677">Repeat</keyword>
<reference evidence="14" key="1">
    <citation type="submission" date="2020-03" db="EMBL/GenBank/DDBJ databases">
        <title>Studies in the Genomics of Life Span.</title>
        <authorList>
            <person name="Glass D."/>
        </authorList>
    </citation>
    <scope>NUCLEOTIDE SEQUENCE</scope>
    <source>
        <strain evidence="14">SUZIE</strain>
        <tissue evidence="14">Muscle</tissue>
    </source>
</reference>
<dbReference type="FunFam" id="3.30.160.60:FF:000965">
    <property type="entry name" value="Neurotrophin receptor-interacting factor homolog"/>
    <property type="match status" value="1"/>
</dbReference>
<sequence length="522" mass="60049">MAAERRVTRSLNSVAQTLRESKVFSRVKEENLDSGTDKEDSHLEQTRLSQEAISNLQVFVGPLHLPSFWEVEGSKKESSHPWGLGQEWIKLEKDTTEEKMPVTFEDVAVNFTQQEWECLDASQRALYQGVMSETFKNLESVARIFLPKPDLITKLEQEERQRRVDLHHPNRQGLLSGGKKEEFQEPGQKLRDEGTSDDKKVSLVHRGTGQSPRSGRTSVFQTSQAGPPFLCHACGRCFSKSSYLHNHQFVHNPKQTNICSQCGKLFWSPKALSYHRRKHHGERPFCCPLCDKTYCDASGLSRHRRVHLGYRPHSCPECGKCFRDKSELKRHQKIHQNQEPVAGNQEHIVRVPGTAGFREPIVRRQRSIQAPVTRTQEPIFRNESPVTRTQARDSRSSCPNTRFSSSLVQPSRLKVFSCPHCPLTFSKKAYLASHQKVHLTEQLISCFHCGKSFSSSFWLAKHQQTHWKQKIYRCPICDLCFGDKEDLLNHWRRYKGKEQCLGSPHKCWVILGQRLGCFHDSP</sequence>
<dbReference type="Gene3D" id="6.10.140.140">
    <property type="match status" value="1"/>
</dbReference>
<evidence type="ECO:0000256" key="10">
    <source>
        <dbReference type="PROSITE-ProRule" id="PRU00042"/>
    </source>
</evidence>
<evidence type="ECO:0000256" key="9">
    <source>
        <dbReference type="ARBA" id="ARBA00023242"/>
    </source>
</evidence>
<dbReference type="SUPFAM" id="SSF57667">
    <property type="entry name" value="beta-beta-alpha zinc fingers"/>
    <property type="match status" value="4"/>
</dbReference>
<proteinExistence type="predicted"/>
<dbReference type="InterPro" id="IPR001909">
    <property type="entry name" value="KRAB"/>
</dbReference>
<evidence type="ECO:0000256" key="11">
    <source>
        <dbReference type="SAM" id="MobiDB-lite"/>
    </source>
</evidence>
<dbReference type="Gene3D" id="3.30.160.60">
    <property type="entry name" value="Classic Zinc Finger"/>
    <property type="match status" value="5"/>
</dbReference>
<feature type="domain" description="C2H2-type" evidence="12">
    <location>
        <begin position="313"/>
        <end position="340"/>
    </location>
</feature>
<evidence type="ECO:0000256" key="6">
    <source>
        <dbReference type="ARBA" id="ARBA00023015"/>
    </source>
</evidence>
<dbReference type="GO" id="GO:0008270">
    <property type="term" value="F:zinc ion binding"/>
    <property type="evidence" value="ECO:0007669"/>
    <property type="project" value="UniProtKB-KW"/>
</dbReference>
<evidence type="ECO:0000256" key="3">
    <source>
        <dbReference type="ARBA" id="ARBA00022737"/>
    </source>
</evidence>
<evidence type="ECO:0000259" key="12">
    <source>
        <dbReference type="PROSITE" id="PS50157"/>
    </source>
</evidence>
<evidence type="ECO:0000256" key="2">
    <source>
        <dbReference type="ARBA" id="ARBA00022723"/>
    </source>
</evidence>
<feature type="domain" description="C2H2-type" evidence="12">
    <location>
        <begin position="257"/>
        <end position="284"/>
    </location>
</feature>
<keyword evidence="7" id="KW-0238">DNA-binding</keyword>
<evidence type="ECO:0000256" key="8">
    <source>
        <dbReference type="ARBA" id="ARBA00023163"/>
    </source>
</evidence>
<dbReference type="InterPro" id="IPR036051">
    <property type="entry name" value="KRAB_dom_sf"/>
</dbReference>
<dbReference type="GO" id="GO:0000977">
    <property type="term" value="F:RNA polymerase II transcription regulatory region sequence-specific DNA binding"/>
    <property type="evidence" value="ECO:0007669"/>
    <property type="project" value="TreeGrafter"/>
</dbReference>
<feature type="compositionally biased region" description="Polar residues" evidence="11">
    <location>
        <begin position="208"/>
        <end position="219"/>
    </location>
</feature>
<feature type="domain" description="C2H2-type" evidence="12">
    <location>
        <begin position="472"/>
        <end position="499"/>
    </location>
</feature>
<feature type="domain" description="C2H2-type" evidence="12">
    <location>
        <begin position="444"/>
        <end position="471"/>
    </location>
</feature>
<feature type="region of interest" description="Disordered" evidence="11">
    <location>
        <begin position="162"/>
        <end position="219"/>
    </location>
</feature>
<dbReference type="GO" id="GO:0000981">
    <property type="term" value="F:DNA-binding transcription factor activity, RNA polymerase II-specific"/>
    <property type="evidence" value="ECO:0007669"/>
    <property type="project" value="TreeGrafter"/>
</dbReference>
<dbReference type="FunFam" id="3.30.160.60:FF:000322">
    <property type="entry name" value="GDNF-inducible zinc finger protein 1"/>
    <property type="match status" value="1"/>
</dbReference>
<dbReference type="FunFam" id="3.30.160.60:FF:000706">
    <property type="entry name" value="Zinc finger protein"/>
    <property type="match status" value="1"/>
</dbReference>
<keyword evidence="8" id="KW-0804">Transcription</keyword>
<dbReference type="Pfam" id="PF13894">
    <property type="entry name" value="zf-C2H2_4"/>
    <property type="match status" value="1"/>
</dbReference>
<dbReference type="SMART" id="SM00355">
    <property type="entry name" value="ZnF_C2H2"/>
    <property type="match status" value="7"/>
</dbReference>
<keyword evidence="5" id="KW-0862">Zinc</keyword>
<feature type="compositionally biased region" description="Basic and acidic residues" evidence="11">
    <location>
        <begin position="178"/>
        <end position="201"/>
    </location>
</feature>
<keyword evidence="4 10" id="KW-0863">Zinc-finger</keyword>